<protein>
    <submittedName>
        <fullName evidence="1">Uncharacterized protein</fullName>
    </submittedName>
</protein>
<feature type="non-terminal residue" evidence="1">
    <location>
        <position position="106"/>
    </location>
</feature>
<organism evidence="1 2">
    <name type="scientific">Venenivibrio stagnispumantis</name>
    <dbReference type="NCBI Taxonomy" id="407998"/>
    <lineage>
        <taxon>Bacteria</taxon>
        <taxon>Pseudomonadati</taxon>
        <taxon>Aquificota</taxon>
        <taxon>Aquificia</taxon>
        <taxon>Aquificales</taxon>
        <taxon>Hydrogenothermaceae</taxon>
        <taxon>Venenivibrio</taxon>
    </lineage>
</organism>
<name>A0AA45WKM5_9AQUI</name>
<sequence length="106" mass="12325">MKIHKTLLLKIYEPNKAKREYLDNIINVYAKTLNFYLDAIKNLGMFYIASLDNKQALTYLEYQTVKTSTHPNPKYPIFDGVQTNIRRSAINKAVGMVKSYLSNLYN</sequence>
<comment type="caution">
    <text evidence="1">The sequence shown here is derived from an EMBL/GenBank/DDBJ whole genome shotgun (WGS) entry which is preliminary data.</text>
</comment>
<keyword evidence="2" id="KW-1185">Reference proteome</keyword>
<reference evidence="1" key="1">
    <citation type="submission" date="2017-05" db="EMBL/GenBank/DDBJ databases">
        <authorList>
            <person name="Varghese N."/>
            <person name="Submissions S."/>
        </authorList>
    </citation>
    <scope>NUCLEOTIDE SEQUENCE</scope>
    <source>
        <strain evidence="1">DSM 18763</strain>
    </source>
</reference>
<proteinExistence type="predicted"/>
<evidence type="ECO:0000313" key="2">
    <source>
        <dbReference type="Proteomes" id="UP001157947"/>
    </source>
</evidence>
<evidence type="ECO:0000313" key="1">
    <source>
        <dbReference type="EMBL" id="SMP07936.1"/>
    </source>
</evidence>
<dbReference type="AlphaFoldDB" id="A0AA45WKM5"/>
<accession>A0AA45WKM5</accession>
<dbReference type="Proteomes" id="UP001157947">
    <property type="component" value="Unassembled WGS sequence"/>
</dbReference>
<dbReference type="EMBL" id="FXTX01000005">
    <property type="protein sequence ID" value="SMP07936.1"/>
    <property type="molecule type" value="Genomic_DNA"/>
</dbReference>
<gene>
    <name evidence="1" type="ORF">SAMN06264868_10584</name>
</gene>